<accession>A0A7X0EFA4</accession>
<dbReference type="AlphaFoldDB" id="A0A7X0EFA4"/>
<gene>
    <name evidence="2" type="ORF">FHS74_004391</name>
</gene>
<dbReference type="GO" id="GO:0008146">
    <property type="term" value="F:sulfotransferase activity"/>
    <property type="evidence" value="ECO:0007669"/>
    <property type="project" value="InterPro"/>
</dbReference>
<dbReference type="InterPro" id="IPR000863">
    <property type="entry name" value="Sulfotransferase_dom"/>
</dbReference>
<evidence type="ECO:0000313" key="3">
    <source>
        <dbReference type="Proteomes" id="UP000539175"/>
    </source>
</evidence>
<dbReference type="RefSeq" id="WP_184805098.1">
    <property type="nucleotide sequence ID" value="NZ_JACIIZ010000013.1"/>
</dbReference>
<dbReference type="Proteomes" id="UP000539175">
    <property type="component" value="Unassembled WGS sequence"/>
</dbReference>
<evidence type="ECO:0000259" key="1">
    <source>
        <dbReference type="Pfam" id="PF00685"/>
    </source>
</evidence>
<comment type="caution">
    <text evidence="2">The sequence shown here is derived from an EMBL/GenBank/DDBJ whole genome shotgun (WGS) entry which is preliminary data.</text>
</comment>
<reference evidence="2 3" key="1">
    <citation type="submission" date="2020-08" db="EMBL/GenBank/DDBJ databases">
        <title>Genomic Encyclopedia of Type Strains, Phase IV (KMG-IV): sequencing the most valuable type-strain genomes for metagenomic binning, comparative biology and taxonomic classification.</title>
        <authorList>
            <person name="Goeker M."/>
        </authorList>
    </citation>
    <scope>NUCLEOTIDE SEQUENCE [LARGE SCALE GENOMIC DNA]</scope>
    <source>
        <strain evidence="2 3">DSM 22198</strain>
    </source>
</reference>
<sequence length="363" mass="40693">MIVNCVGLPGSASTWVYNVVRAFLAASGQPVAALYASNFTEVERSIKGPRSHYVTKCHTIDDQSLYLNSSAGVPFVLSSRDPRDSVASIMTRFDERTEASCSKDIMRSVASLFSARQVTRNILLSYEDLFSDKIDTLYDIAAFLDIRMTSESMQQIFEKFSKESVRSFIGSLEDLPSSRLKRDDTGKLIGDTETQFWSTHMGDAQPGKWRALREPFQTQVARSFEGIANVRSLLPGSMLRYPEMLFTPIRILEAEPYEPLKDGPGIALLNYCYLPLGKWQIKLHGSLPQPPKDQNLEIIATQSGNIIFSEPFNQNEEGYASVDITINQVAHEDPIAVFVSNYDIGVLDPCREKPFEMEARFLG</sequence>
<dbReference type="InterPro" id="IPR027417">
    <property type="entry name" value="P-loop_NTPase"/>
</dbReference>
<organism evidence="2 3">
    <name type="scientific">Nitrospirillum iridis</name>
    <dbReference type="NCBI Taxonomy" id="765888"/>
    <lineage>
        <taxon>Bacteria</taxon>
        <taxon>Pseudomonadati</taxon>
        <taxon>Pseudomonadota</taxon>
        <taxon>Alphaproteobacteria</taxon>
        <taxon>Rhodospirillales</taxon>
        <taxon>Azospirillaceae</taxon>
        <taxon>Nitrospirillum</taxon>
    </lineage>
</organism>
<keyword evidence="3" id="KW-1185">Reference proteome</keyword>
<name>A0A7X0EFA4_9PROT</name>
<evidence type="ECO:0000313" key="2">
    <source>
        <dbReference type="EMBL" id="MBB6253815.1"/>
    </source>
</evidence>
<proteinExistence type="predicted"/>
<dbReference type="Pfam" id="PF00685">
    <property type="entry name" value="Sulfotransfer_1"/>
    <property type="match status" value="1"/>
</dbReference>
<dbReference type="Gene3D" id="3.40.50.300">
    <property type="entry name" value="P-loop containing nucleotide triphosphate hydrolases"/>
    <property type="match status" value="1"/>
</dbReference>
<feature type="domain" description="Sulfotransferase" evidence="1">
    <location>
        <begin position="99"/>
        <end position="204"/>
    </location>
</feature>
<dbReference type="EMBL" id="JACIIZ010000013">
    <property type="protein sequence ID" value="MBB6253815.1"/>
    <property type="molecule type" value="Genomic_DNA"/>
</dbReference>
<dbReference type="SUPFAM" id="SSF52540">
    <property type="entry name" value="P-loop containing nucleoside triphosphate hydrolases"/>
    <property type="match status" value="1"/>
</dbReference>
<protein>
    <recommendedName>
        <fullName evidence="1">Sulfotransferase domain-containing protein</fullName>
    </recommendedName>
</protein>